<sequence>MKVFVRLIILFMLFIPTMVSAEDYDYSTGALEEDDVSEQEVLEAQLEEQKADKEIETFLGIKKS</sequence>
<evidence type="ECO:0000256" key="1">
    <source>
        <dbReference type="SAM" id="SignalP"/>
    </source>
</evidence>
<evidence type="ECO:0000313" key="3">
    <source>
        <dbReference type="Proteomes" id="UP000321491"/>
    </source>
</evidence>
<dbReference type="AlphaFoldDB" id="A0A511UZZ6"/>
<keyword evidence="3" id="KW-1185">Reference proteome</keyword>
<gene>
    <name evidence="2" type="ORF">CQU01_09000</name>
</gene>
<reference evidence="2 3" key="1">
    <citation type="submission" date="2019-07" db="EMBL/GenBank/DDBJ databases">
        <title>Whole genome shotgun sequence of Cerasibacillus quisquiliarum NBRC 102429.</title>
        <authorList>
            <person name="Hosoyama A."/>
            <person name="Uohara A."/>
            <person name="Ohji S."/>
            <person name="Ichikawa N."/>
        </authorList>
    </citation>
    <scope>NUCLEOTIDE SEQUENCE [LARGE SCALE GENOMIC DNA]</scope>
    <source>
        <strain evidence="2 3">NBRC 102429</strain>
    </source>
</reference>
<protein>
    <submittedName>
        <fullName evidence="2">Uncharacterized protein</fullName>
    </submittedName>
</protein>
<dbReference type="Proteomes" id="UP000321491">
    <property type="component" value="Unassembled WGS sequence"/>
</dbReference>
<organism evidence="2 3">
    <name type="scientific">Cerasibacillus quisquiliarum</name>
    <dbReference type="NCBI Taxonomy" id="227865"/>
    <lineage>
        <taxon>Bacteria</taxon>
        <taxon>Bacillati</taxon>
        <taxon>Bacillota</taxon>
        <taxon>Bacilli</taxon>
        <taxon>Bacillales</taxon>
        <taxon>Bacillaceae</taxon>
        <taxon>Cerasibacillus</taxon>
    </lineage>
</organism>
<dbReference type="RefSeq" id="WP_146936130.1">
    <property type="nucleotide sequence ID" value="NZ_BJXW01000009.1"/>
</dbReference>
<feature type="signal peptide" evidence="1">
    <location>
        <begin position="1"/>
        <end position="21"/>
    </location>
</feature>
<feature type="chain" id="PRO_5021825923" evidence="1">
    <location>
        <begin position="22"/>
        <end position="64"/>
    </location>
</feature>
<evidence type="ECO:0000313" key="2">
    <source>
        <dbReference type="EMBL" id="GEN30662.1"/>
    </source>
</evidence>
<keyword evidence="1" id="KW-0732">Signal</keyword>
<dbReference type="EMBL" id="BJXW01000009">
    <property type="protein sequence ID" value="GEN30662.1"/>
    <property type="molecule type" value="Genomic_DNA"/>
</dbReference>
<comment type="caution">
    <text evidence="2">The sequence shown here is derived from an EMBL/GenBank/DDBJ whole genome shotgun (WGS) entry which is preliminary data.</text>
</comment>
<proteinExistence type="predicted"/>
<accession>A0A511UZZ6</accession>
<name>A0A511UZZ6_9BACI</name>